<feature type="compositionally biased region" description="Polar residues" evidence="1">
    <location>
        <begin position="836"/>
        <end position="845"/>
    </location>
</feature>
<feature type="region of interest" description="Disordered" evidence="1">
    <location>
        <begin position="815"/>
        <end position="860"/>
    </location>
</feature>
<feature type="compositionally biased region" description="Basic residues" evidence="1">
    <location>
        <begin position="446"/>
        <end position="457"/>
    </location>
</feature>
<reference evidence="2" key="1">
    <citation type="journal article" date="2023" name="G3 (Bethesda)">
        <title>A reference genome for the long-term kleptoplast-retaining sea slug Elysia crispata morphotype clarki.</title>
        <authorList>
            <person name="Eastman K.E."/>
            <person name="Pendleton A.L."/>
            <person name="Shaikh M.A."/>
            <person name="Suttiyut T."/>
            <person name="Ogas R."/>
            <person name="Tomko P."/>
            <person name="Gavelis G."/>
            <person name="Widhalm J.R."/>
            <person name="Wisecaver J.H."/>
        </authorList>
    </citation>
    <scope>NUCLEOTIDE SEQUENCE</scope>
    <source>
        <strain evidence="2">ECLA1</strain>
    </source>
</reference>
<feature type="region of interest" description="Disordered" evidence="1">
    <location>
        <begin position="747"/>
        <end position="787"/>
    </location>
</feature>
<proteinExistence type="predicted"/>
<feature type="compositionally biased region" description="Pro residues" evidence="1">
    <location>
        <begin position="916"/>
        <end position="936"/>
    </location>
</feature>
<comment type="caution">
    <text evidence="2">The sequence shown here is derived from an EMBL/GenBank/DDBJ whole genome shotgun (WGS) entry which is preliminary data.</text>
</comment>
<evidence type="ECO:0000256" key="1">
    <source>
        <dbReference type="SAM" id="MobiDB-lite"/>
    </source>
</evidence>
<feature type="compositionally biased region" description="Polar residues" evidence="1">
    <location>
        <begin position="568"/>
        <end position="582"/>
    </location>
</feature>
<feature type="compositionally biased region" description="Low complexity" evidence="1">
    <location>
        <begin position="402"/>
        <end position="413"/>
    </location>
</feature>
<dbReference type="AlphaFoldDB" id="A0AAE1DEA7"/>
<gene>
    <name evidence="2" type="ORF">RRG08_003952</name>
</gene>
<feature type="region of interest" description="Disordered" evidence="1">
    <location>
        <begin position="1"/>
        <end position="37"/>
    </location>
</feature>
<feature type="compositionally biased region" description="Basic and acidic residues" evidence="1">
    <location>
        <begin position="490"/>
        <end position="503"/>
    </location>
</feature>
<dbReference type="Proteomes" id="UP001283361">
    <property type="component" value="Unassembled WGS sequence"/>
</dbReference>
<feature type="compositionally biased region" description="Low complexity" evidence="1">
    <location>
        <begin position="963"/>
        <end position="974"/>
    </location>
</feature>
<feature type="compositionally biased region" description="Basic and acidic residues" evidence="1">
    <location>
        <begin position="874"/>
        <end position="883"/>
    </location>
</feature>
<keyword evidence="3" id="KW-1185">Reference proteome</keyword>
<protein>
    <submittedName>
        <fullName evidence="2">Uncharacterized protein</fullName>
    </submittedName>
</protein>
<feature type="compositionally biased region" description="Basic residues" evidence="1">
    <location>
        <begin position="536"/>
        <end position="551"/>
    </location>
</feature>
<feature type="compositionally biased region" description="Low complexity" evidence="1">
    <location>
        <begin position="471"/>
        <end position="481"/>
    </location>
</feature>
<feature type="compositionally biased region" description="Polar residues" evidence="1">
    <location>
        <begin position="988"/>
        <end position="999"/>
    </location>
</feature>
<feature type="compositionally biased region" description="Polar residues" evidence="1">
    <location>
        <begin position="591"/>
        <end position="603"/>
    </location>
</feature>
<feature type="compositionally biased region" description="Pro residues" evidence="1">
    <location>
        <begin position="946"/>
        <end position="959"/>
    </location>
</feature>
<feature type="compositionally biased region" description="Pro residues" evidence="1">
    <location>
        <begin position="1000"/>
        <end position="1010"/>
    </location>
</feature>
<organism evidence="2 3">
    <name type="scientific">Elysia crispata</name>
    <name type="common">lettuce slug</name>
    <dbReference type="NCBI Taxonomy" id="231223"/>
    <lineage>
        <taxon>Eukaryota</taxon>
        <taxon>Metazoa</taxon>
        <taxon>Spiralia</taxon>
        <taxon>Lophotrochozoa</taxon>
        <taxon>Mollusca</taxon>
        <taxon>Gastropoda</taxon>
        <taxon>Heterobranchia</taxon>
        <taxon>Euthyneura</taxon>
        <taxon>Panpulmonata</taxon>
        <taxon>Sacoglossa</taxon>
        <taxon>Placobranchoidea</taxon>
        <taxon>Plakobranchidae</taxon>
        <taxon>Elysia</taxon>
    </lineage>
</organism>
<evidence type="ECO:0000313" key="3">
    <source>
        <dbReference type="Proteomes" id="UP001283361"/>
    </source>
</evidence>
<feature type="compositionally biased region" description="Polar residues" evidence="1">
    <location>
        <begin position="1012"/>
        <end position="1031"/>
    </location>
</feature>
<feature type="compositionally biased region" description="Basic and acidic residues" evidence="1">
    <location>
        <begin position="892"/>
        <end position="908"/>
    </location>
</feature>
<feature type="compositionally biased region" description="Polar residues" evidence="1">
    <location>
        <begin position="1"/>
        <end position="12"/>
    </location>
</feature>
<feature type="compositionally biased region" description="Polar residues" evidence="1">
    <location>
        <begin position="771"/>
        <end position="787"/>
    </location>
</feature>
<dbReference type="EMBL" id="JAWDGP010004140">
    <property type="protein sequence ID" value="KAK3767519.1"/>
    <property type="molecule type" value="Genomic_DNA"/>
</dbReference>
<feature type="compositionally biased region" description="Pro residues" evidence="1">
    <location>
        <begin position="975"/>
        <end position="984"/>
    </location>
</feature>
<accession>A0AAE1DEA7</accession>
<feature type="region of interest" description="Disordered" evidence="1">
    <location>
        <begin position="392"/>
        <end position="620"/>
    </location>
</feature>
<feature type="region of interest" description="Disordered" evidence="1">
    <location>
        <begin position="874"/>
        <end position="1038"/>
    </location>
</feature>
<feature type="region of interest" description="Disordered" evidence="1">
    <location>
        <begin position="207"/>
        <end position="247"/>
    </location>
</feature>
<evidence type="ECO:0000313" key="2">
    <source>
        <dbReference type="EMBL" id="KAK3767519.1"/>
    </source>
</evidence>
<feature type="compositionally biased region" description="Basic and acidic residues" evidence="1">
    <location>
        <begin position="13"/>
        <end position="24"/>
    </location>
</feature>
<sequence length="1047" mass="114731">MGQQNSKQGSTRHNQDLNKRHVEDIATSIMGNEGPMEQFPVQAWPSWASGLTQRLPPEGDRGIFRGEFILVQAPAQHGRDESTDSLRRHRSPILSIPADTPMPFSRERNGVSKHFQLPRSCQDPPSPVERDAAHTRGFTKGMHTALDHIVEESSAEEDESNDWNSITNSGVYSGGSNMSSASWAWKKGPGLVNRGRLNEIDIFRESEEEDYEENERQSRQSRHKRRDASCKGDYTPSSSDGNDDNNDEILERAMSCQSEAPYEYFAHHLVKPAFVTSQRYGNFNTLSTRAGVVSQGVPRPHFRMVSSLPRAAKLFNSITPLQKGTTVTLRRGLLSPDKIRDIDIAMSKPGREINSDDLGYEYSIYRDWSTTPCATLESALDHDQDIVSGYVEMDQRPVSPPEDYSSSESGISEDASKIPRRRTDRSSSAMRRGRVSSVPPTESALRRKGGKNVRKRQGSSVDSAFRDTDYSSYSSGKSVQSAAYQCAEIVNREKISPRSDVRHISSVSSKRHSRRQSKDGNGIESASSRPSPNVRSRGKTRNAKFGRRTGRLRKELPTEREDLEQSESDGGTTLITRFSSSETLDKDSSDSTENNPSSLGSKNNSDRGAPSSQRNSGPIMIYEDPEYKSDEGQVNMSSSDSDDNQASQSEFLTELLAAKQRMGSRSPRSVSRKSVAFVDDSCTLDSTLNKSRGSISSNMTLADVLNASFADGTFKLRRAKSTPIDVAENQDSETDFGDKNAVANVTERRSSDFGRPTKTGPDTLPKPFVSGTMTRPKSTGTLSAQGSISADNCLPGVNCTDTIKKLQNVLLQQPLPFGPVRGTTGSNRELRRRSPSIGSALSNEVISEKEEDNMNNGESEKTAVEAVIYQSKDIEHSSEHYSEVTESNSHGTKRDSRRQSLSVPEKKKSTSSSTFSPPPSSTPQPPPPPPPLPPLLPSSTNAQSKHPPPPPPPPPPPYCLLPSTSVQSHSKVSSPLPPPPPPPFAAISQPTQNTSSSAQVPPPPPPPPLPQFLQNSVGNKKSISSCSSPCEKQSKKAVTRVRYTIDL</sequence>
<name>A0AAE1DEA7_9GAST</name>
<feature type="compositionally biased region" description="Polar residues" evidence="1">
    <location>
        <begin position="524"/>
        <end position="534"/>
    </location>
</feature>